<accession>C8PL84</accession>
<evidence type="ECO:0000313" key="2">
    <source>
        <dbReference type="Proteomes" id="UP000005709"/>
    </source>
</evidence>
<keyword evidence="2" id="KW-1185">Reference proteome</keyword>
<organism evidence="1 2">
    <name type="scientific">Campylobacter gracilis RM3268</name>
    <dbReference type="NCBI Taxonomy" id="553220"/>
    <lineage>
        <taxon>Bacteria</taxon>
        <taxon>Pseudomonadati</taxon>
        <taxon>Campylobacterota</taxon>
        <taxon>Epsilonproteobacteria</taxon>
        <taxon>Campylobacterales</taxon>
        <taxon>Campylobacteraceae</taxon>
        <taxon>Campylobacter</taxon>
    </lineage>
</organism>
<proteinExistence type="predicted"/>
<sequence>MAARNFKILKFSAARNFKNRGAQNGADKVEFQLNNVKIRR</sequence>
<evidence type="ECO:0000313" key="1">
    <source>
        <dbReference type="EMBL" id="EEV16499.1"/>
    </source>
</evidence>
<reference evidence="1 2" key="1">
    <citation type="submission" date="2009-07" db="EMBL/GenBank/DDBJ databases">
        <authorList>
            <person name="Madupu R."/>
            <person name="Sebastian Y."/>
            <person name="Durkin A.S."/>
            <person name="Torralba M."/>
            <person name="Methe B."/>
            <person name="Sutton G.G."/>
            <person name="Strausberg R.L."/>
            <person name="Nelson K.E."/>
        </authorList>
    </citation>
    <scope>NUCLEOTIDE SEQUENCE [LARGE SCALE GENOMIC DNA]</scope>
    <source>
        <strain evidence="1 2">RM3268</strain>
    </source>
</reference>
<dbReference type="EMBL" id="ACYG01000031">
    <property type="protein sequence ID" value="EEV16499.1"/>
    <property type="molecule type" value="Genomic_DNA"/>
</dbReference>
<dbReference type="Proteomes" id="UP000005709">
    <property type="component" value="Unassembled WGS sequence"/>
</dbReference>
<gene>
    <name evidence="1" type="ORF">CAMGR0001_2875</name>
</gene>
<dbReference type="AlphaFoldDB" id="C8PL84"/>
<name>C8PL84_9BACT</name>
<protein>
    <submittedName>
        <fullName evidence="1">Uncharacterized protein</fullName>
    </submittedName>
</protein>
<comment type="caution">
    <text evidence="1">The sequence shown here is derived from an EMBL/GenBank/DDBJ whole genome shotgun (WGS) entry which is preliminary data.</text>
</comment>